<dbReference type="PANTHER" id="PTHR34322:SF2">
    <property type="entry name" value="TRANSPOSASE IS200-LIKE DOMAIN-CONTAINING PROTEIN"/>
    <property type="match status" value="1"/>
</dbReference>
<evidence type="ECO:0000313" key="2">
    <source>
        <dbReference type="EMBL" id="PJE63019.1"/>
    </source>
</evidence>
<dbReference type="GO" id="GO:0004803">
    <property type="term" value="F:transposase activity"/>
    <property type="evidence" value="ECO:0007669"/>
    <property type="project" value="InterPro"/>
</dbReference>
<proteinExistence type="predicted"/>
<feature type="domain" description="Transposase IS200-like" evidence="1">
    <location>
        <begin position="9"/>
        <end position="152"/>
    </location>
</feature>
<organism evidence="2 3">
    <name type="scientific">Candidatus Roizmanbacteria bacterium CG10_big_fil_rev_8_21_14_0_10_39_6</name>
    <dbReference type="NCBI Taxonomy" id="1974853"/>
    <lineage>
        <taxon>Bacteria</taxon>
        <taxon>Candidatus Roizmaniibacteriota</taxon>
    </lineage>
</organism>
<dbReference type="Pfam" id="PF01797">
    <property type="entry name" value="Y1_Tnp"/>
    <property type="match status" value="1"/>
</dbReference>
<evidence type="ECO:0000259" key="1">
    <source>
        <dbReference type="SMART" id="SM01321"/>
    </source>
</evidence>
<dbReference type="Gene3D" id="3.30.70.1290">
    <property type="entry name" value="Transposase IS200-like"/>
    <property type="match status" value="1"/>
</dbReference>
<sequence>MPSRKIPFVVDHYYHVFNRSQHSQSIFESKILSQYFLKTLWFYKAVSPPTKLSRFLNLEKDSYKTAYDAIDCGKQLVDVSAFCLMPNHFHLLLRQLEEGGISKYLSQIQNSFTKIFNKKNDSYGHVFSGQFKSVHVETENQYLHTLRYILLNPYSSGIIKDIQNIPTYPYSSFDERNKAVFRISSSTEFDKYFDNQQKLSEFVLNHAEYQKSLETIKHLVLE</sequence>
<dbReference type="InterPro" id="IPR002686">
    <property type="entry name" value="Transposase_17"/>
</dbReference>
<comment type="caution">
    <text evidence="2">The sequence shown here is derived from an EMBL/GenBank/DDBJ whole genome shotgun (WGS) entry which is preliminary data.</text>
</comment>
<dbReference type="SMART" id="SM01321">
    <property type="entry name" value="Y1_Tnp"/>
    <property type="match status" value="1"/>
</dbReference>
<dbReference type="GO" id="GO:0003677">
    <property type="term" value="F:DNA binding"/>
    <property type="evidence" value="ECO:0007669"/>
    <property type="project" value="InterPro"/>
</dbReference>
<dbReference type="Proteomes" id="UP000229554">
    <property type="component" value="Unassembled WGS sequence"/>
</dbReference>
<dbReference type="InterPro" id="IPR036515">
    <property type="entry name" value="Transposase_17_sf"/>
</dbReference>
<protein>
    <recommendedName>
        <fullName evidence="1">Transposase IS200-like domain-containing protein</fullName>
    </recommendedName>
</protein>
<dbReference type="SUPFAM" id="SSF143422">
    <property type="entry name" value="Transposase IS200-like"/>
    <property type="match status" value="1"/>
</dbReference>
<dbReference type="PANTHER" id="PTHR34322">
    <property type="entry name" value="TRANSPOSASE, Y1_TNP DOMAIN-CONTAINING"/>
    <property type="match status" value="1"/>
</dbReference>
<gene>
    <name evidence="2" type="ORF">COU88_01810</name>
</gene>
<reference evidence="3" key="1">
    <citation type="submission" date="2017-09" db="EMBL/GenBank/DDBJ databases">
        <title>Depth-based differentiation of microbial function through sediment-hosted aquifers and enrichment of novel symbionts in the deep terrestrial subsurface.</title>
        <authorList>
            <person name="Probst A.J."/>
            <person name="Ladd B."/>
            <person name="Jarett J.K."/>
            <person name="Geller-Mcgrath D.E."/>
            <person name="Sieber C.M.K."/>
            <person name="Emerson J.B."/>
            <person name="Anantharaman K."/>
            <person name="Thomas B.C."/>
            <person name="Malmstrom R."/>
            <person name="Stieglmeier M."/>
            <person name="Klingl A."/>
            <person name="Woyke T."/>
            <person name="Ryan C.M."/>
            <person name="Banfield J.F."/>
        </authorList>
    </citation>
    <scope>NUCLEOTIDE SEQUENCE [LARGE SCALE GENOMIC DNA]</scope>
</reference>
<dbReference type="GO" id="GO:0006313">
    <property type="term" value="P:DNA transposition"/>
    <property type="evidence" value="ECO:0007669"/>
    <property type="project" value="InterPro"/>
</dbReference>
<evidence type="ECO:0000313" key="3">
    <source>
        <dbReference type="Proteomes" id="UP000229554"/>
    </source>
</evidence>
<dbReference type="AlphaFoldDB" id="A0A2M8KSX4"/>
<dbReference type="EMBL" id="PFED01000079">
    <property type="protein sequence ID" value="PJE63019.1"/>
    <property type="molecule type" value="Genomic_DNA"/>
</dbReference>
<name>A0A2M8KSX4_9BACT</name>
<accession>A0A2M8KSX4</accession>